<dbReference type="GO" id="GO:0005669">
    <property type="term" value="C:transcription factor TFIID complex"/>
    <property type="evidence" value="ECO:0007669"/>
    <property type="project" value="TreeGrafter"/>
</dbReference>
<dbReference type="CDD" id="cd00200">
    <property type="entry name" value="WD40"/>
    <property type="match status" value="1"/>
</dbReference>
<proteinExistence type="inferred from homology"/>
<accession>A0A2T0FD69</accession>
<keyword evidence="5" id="KW-0805">Transcription regulation</keyword>
<keyword evidence="4" id="KW-0677">Repeat</keyword>
<dbReference type="SUPFAM" id="SSF160897">
    <property type="entry name" value="Taf5 N-terminal domain-like"/>
    <property type="match status" value="1"/>
</dbReference>
<dbReference type="SMART" id="SM00320">
    <property type="entry name" value="WD40"/>
    <property type="match status" value="6"/>
</dbReference>
<dbReference type="OrthoDB" id="10266330at2759"/>
<dbReference type="InterPro" id="IPR001680">
    <property type="entry name" value="WD40_rpt"/>
</dbReference>
<feature type="repeat" description="WD" evidence="8">
    <location>
        <begin position="328"/>
        <end position="369"/>
    </location>
</feature>
<keyword evidence="10" id="KW-0396">Initiation factor</keyword>
<dbReference type="PROSITE" id="PS00678">
    <property type="entry name" value="WD_REPEATS_1"/>
    <property type="match status" value="3"/>
</dbReference>
<organism evidence="10 11">
    <name type="scientific">Wickerhamiella sorbophila</name>
    <dbReference type="NCBI Taxonomy" id="45607"/>
    <lineage>
        <taxon>Eukaryota</taxon>
        <taxon>Fungi</taxon>
        <taxon>Dikarya</taxon>
        <taxon>Ascomycota</taxon>
        <taxon>Saccharomycotina</taxon>
        <taxon>Dipodascomycetes</taxon>
        <taxon>Dipodascales</taxon>
        <taxon>Trichomonascaceae</taxon>
        <taxon>Wickerhamiella</taxon>
    </lineage>
</organism>
<evidence type="ECO:0000256" key="1">
    <source>
        <dbReference type="ARBA" id="ARBA00004123"/>
    </source>
</evidence>
<dbReference type="PRINTS" id="PR00320">
    <property type="entry name" value="GPROTEINBRPT"/>
</dbReference>
<dbReference type="PROSITE" id="PS50896">
    <property type="entry name" value="LISH"/>
    <property type="match status" value="1"/>
</dbReference>
<gene>
    <name evidence="10" type="ORF">B9G98_00566</name>
</gene>
<dbReference type="PROSITE" id="PS50082">
    <property type="entry name" value="WD_REPEATS_2"/>
    <property type="match status" value="6"/>
</dbReference>
<keyword evidence="6" id="KW-0804">Transcription</keyword>
<dbReference type="GO" id="GO:0006367">
    <property type="term" value="P:transcription initiation at RNA polymerase II promoter"/>
    <property type="evidence" value="ECO:0007669"/>
    <property type="project" value="TreeGrafter"/>
</dbReference>
<dbReference type="GO" id="GO:0016251">
    <property type="term" value="F:RNA polymerase II general transcription initiation factor activity"/>
    <property type="evidence" value="ECO:0007669"/>
    <property type="project" value="TreeGrafter"/>
</dbReference>
<dbReference type="PROSITE" id="PS50294">
    <property type="entry name" value="WD_REPEATS_REGION"/>
    <property type="match status" value="5"/>
</dbReference>
<dbReference type="PANTHER" id="PTHR19879:SF1">
    <property type="entry name" value="CANNONBALL-RELATED"/>
    <property type="match status" value="1"/>
</dbReference>
<dbReference type="GO" id="GO:0003743">
    <property type="term" value="F:translation initiation factor activity"/>
    <property type="evidence" value="ECO:0007669"/>
    <property type="project" value="UniProtKB-KW"/>
</dbReference>
<evidence type="ECO:0000256" key="2">
    <source>
        <dbReference type="ARBA" id="ARBA00009435"/>
    </source>
</evidence>
<dbReference type="Gene3D" id="1.25.40.500">
    <property type="entry name" value="TFIID subunit TAF5, NTD2 domain"/>
    <property type="match status" value="1"/>
</dbReference>
<evidence type="ECO:0000256" key="4">
    <source>
        <dbReference type="ARBA" id="ARBA00022737"/>
    </source>
</evidence>
<dbReference type="InterPro" id="IPR037264">
    <property type="entry name" value="TFIID_NTD2_sf"/>
</dbReference>
<dbReference type="Gene3D" id="2.130.10.10">
    <property type="entry name" value="YVTN repeat-like/Quinoprotein amine dehydrogenase"/>
    <property type="match status" value="2"/>
</dbReference>
<feature type="repeat" description="WD" evidence="8">
    <location>
        <begin position="385"/>
        <end position="426"/>
    </location>
</feature>
<evidence type="ECO:0000256" key="8">
    <source>
        <dbReference type="PROSITE-ProRule" id="PRU00221"/>
    </source>
</evidence>
<dbReference type="SMART" id="SM00667">
    <property type="entry name" value="LisH"/>
    <property type="match status" value="1"/>
</dbReference>
<dbReference type="GeneID" id="36514315"/>
<evidence type="ECO:0000313" key="10">
    <source>
        <dbReference type="EMBL" id="PRT52946.1"/>
    </source>
</evidence>
<keyword evidence="7" id="KW-0539">Nucleus</keyword>
<dbReference type="InterPro" id="IPR019775">
    <property type="entry name" value="WD40_repeat_CS"/>
</dbReference>
<evidence type="ECO:0000313" key="11">
    <source>
        <dbReference type="Proteomes" id="UP000238350"/>
    </source>
</evidence>
<dbReference type="PANTHER" id="PTHR19879">
    <property type="entry name" value="TRANSCRIPTION INITIATION FACTOR TFIID"/>
    <property type="match status" value="1"/>
</dbReference>
<dbReference type="RefSeq" id="XP_024662892.1">
    <property type="nucleotide sequence ID" value="XM_024807124.1"/>
</dbReference>
<evidence type="ECO:0000256" key="5">
    <source>
        <dbReference type="ARBA" id="ARBA00023015"/>
    </source>
</evidence>
<feature type="repeat" description="WD" evidence="8">
    <location>
        <begin position="511"/>
        <end position="552"/>
    </location>
</feature>
<name>A0A2T0FD69_9ASCO</name>
<dbReference type="InterPro" id="IPR015943">
    <property type="entry name" value="WD40/YVTN_repeat-like_dom_sf"/>
</dbReference>
<dbReference type="CDD" id="cd08044">
    <property type="entry name" value="TAF5_NTD2"/>
    <property type="match status" value="1"/>
</dbReference>
<feature type="repeat" description="WD" evidence="8">
    <location>
        <begin position="469"/>
        <end position="510"/>
    </location>
</feature>
<dbReference type="SUPFAM" id="SSF50978">
    <property type="entry name" value="WD40 repeat-like"/>
    <property type="match status" value="1"/>
</dbReference>
<comment type="subcellular location">
    <subcellularLocation>
        <location evidence="1">Nucleus</location>
    </subcellularLocation>
</comment>
<keyword evidence="11" id="KW-1185">Reference proteome</keyword>
<dbReference type="InterPro" id="IPR036322">
    <property type="entry name" value="WD40_repeat_dom_sf"/>
</dbReference>
<dbReference type="STRING" id="45607.A0A2T0FD69"/>
<sequence length="655" mass="72561">MADRQEPPRRNALLSLEELNRIVLEFLNKKGYARTEAMLRLESSRAFTQGSGSATGVSTGIMPLLPTPNSPEMYSRAYLALKEWVESSLDLYQPELARVLYPVFVHLYLELLKQNYLDYAQDFFDKFSESHLVLHKSEIDTLAGLNLPQHVEENETAQLFLQRKYKVLMSHTSLDLLLSFLHSIESIGGIIMVHVINDHVDVEITPTQTLNAPSAGLLPGDGPNGSVTAYNSQSVRLGRMPLEPEFQQEVTAMLEQKDKTEKNDPPLATVFADSTAAETDSPAVESLPLPKYRPADVQATIKKLVDSQNRIKLGVAQAPLPSVCMYTFHNTHDEMNCLAFNDDATLVAGGFSDSFVQLWSLKGDKLSSMIKEENAGVSPSSTRRLIGHAGSVFGVSFAPDNRTLLSCSEDQTVRLWSLDTYTALAAYKGHSEPIWDVKYGPFGHYFATASHDQTARLWSCDHINPLRVFAGHMSDVDNICWHPNGTYLFTGSTDKTLRMWDISRGQSVRVFIGHSGSITATAVSPDGRWLASAGEDSVIHLWDIGSGRRLKTMRGHGRMSIYSLAFSQEGSVLVSGSADNSVRVWDVKKNTPETGSEPEPYESQIPAKLGAEQRKRKDIQASSDQMAVFYTKRTPVYNVQFTSRNLVLAGGAFLS</sequence>
<dbReference type="InterPro" id="IPR007582">
    <property type="entry name" value="TFIID_NTD2"/>
</dbReference>
<evidence type="ECO:0000256" key="3">
    <source>
        <dbReference type="ARBA" id="ARBA00022574"/>
    </source>
</evidence>
<dbReference type="Pfam" id="PF04494">
    <property type="entry name" value="TFIID_NTD2"/>
    <property type="match status" value="1"/>
</dbReference>
<dbReference type="EMBL" id="NDIQ01000001">
    <property type="protein sequence ID" value="PRT52946.1"/>
    <property type="molecule type" value="Genomic_DNA"/>
</dbReference>
<protein>
    <submittedName>
        <fullName evidence="10">Transcription initiation factor TFIID subunit 5</fullName>
    </submittedName>
</protein>
<dbReference type="AlphaFoldDB" id="A0A2T0FD69"/>
<evidence type="ECO:0000256" key="7">
    <source>
        <dbReference type="ARBA" id="ARBA00023242"/>
    </source>
</evidence>
<dbReference type="InterPro" id="IPR020472">
    <property type="entry name" value="WD40_PAC1"/>
</dbReference>
<feature type="repeat" description="WD" evidence="8">
    <location>
        <begin position="427"/>
        <end position="459"/>
    </location>
</feature>
<dbReference type="Pfam" id="PF00400">
    <property type="entry name" value="WD40"/>
    <property type="match status" value="6"/>
</dbReference>
<comment type="similarity">
    <text evidence="2">Belongs to the WD repeat TAF5 family.</text>
</comment>
<dbReference type="InterPro" id="IPR006594">
    <property type="entry name" value="LisH"/>
</dbReference>
<dbReference type="Proteomes" id="UP000238350">
    <property type="component" value="Unassembled WGS sequence"/>
</dbReference>
<comment type="caution">
    <text evidence="10">The sequence shown here is derived from an EMBL/GenBank/DDBJ whole genome shotgun (WGS) entry which is preliminary data.</text>
</comment>
<keyword evidence="3 8" id="KW-0853">WD repeat</keyword>
<feature type="repeat" description="WD" evidence="8">
    <location>
        <begin position="561"/>
        <end position="595"/>
    </location>
</feature>
<feature type="domain" description="TFIID subunit TAF5 NTD2" evidence="9">
    <location>
        <begin position="69"/>
        <end position="200"/>
    </location>
</feature>
<reference evidence="10 11" key="1">
    <citation type="submission" date="2017-04" db="EMBL/GenBank/DDBJ databases">
        <title>Genome sequencing of [Candida] sorbophila.</title>
        <authorList>
            <person name="Ahn J.O."/>
        </authorList>
    </citation>
    <scope>NUCLEOTIDE SEQUENCE [LARGE SCALE GENOMIC DNA]</scope>
    <source>
        <strain evidence="10 11">DS02</strain>
    </source>
</reference>
<evidence type="ECO:0000259" key="9">
    <source>
        <dbReference type="Pfam" id="PF04494"/>
    </source>
</evidence>
<keyword evidence="10" id="KW-0648">Protein biosynthesis</keyword>
<evidence type="ECO:0000256" key="6">
    <source>
        <dbReference type="ARBA" id="ARBA00023163"/>
    </source>
</evidence>